<comment type="caution">
    <text evidence="1">The sequence shown here is derived from an EMBL/GenBank/DDBJ whole genome shotgun (WGS) entry which is preliminary data.</text>
</comment>
<gene>
    <name evidence="1" type="ORF">LTSEADE_5635</name>
</gene>
<name>A0A6C8GER0_SALET</name>
<feature type="non-terminal residue" evidence="1">
    <location>
        <position position="33"/>
    </location>
</feature>
<evidence type="ECO:0000313" key="2">
    <source>
        <dbReference type="Proteomes" id="UP000004906"/>
    </source>
</evidence>
<accession>A0A6C8GER0</accession>
<protein>
    <submittedName>
        <fullName evidence="1">Uncharacterized protein</fullName>
    </submittedName>
</protein>
<reference evidence="1 2" key="1">
    <citation type="journal article" date="2011" name="BMC Genomics">
        <title>Genome sequencing reveals diversification of virulence factor content and possible host adaptation in distinct subpopulations of Salmonella enterica.</title>
        <authorList>
            <person name="den Bakker H.C."/>
            <person name="Moreno Switt A.I."/>
            <person name="Govoni G."/>
            <person name="Cummings C.A."/>
            <person name="Ranieri M.L."/>
            <person name="Degoricija L."/>
            <person name="Hoelzer K."/>
            <person name="Rodriguez-Rivera L.D."/>
            <person name="Brown S."/>
            <person name="Bolchacova E."/>
            <person name="Furtado M.R."/>
            <person name="Wiedmann M."/>
        </authorList>
    </citation>
    <scope>NUCLEOTIDE SEQUENCE [LARGE SCALE GENOMIC DNA]</scope>
    <source>
        <strain evidence="1 2">A4-669</strain>
    </source>
</reference>
<dbReference type="Proteomes" id="UP000004906">
    <property type="component" value="Unassembled WGS sequence"/>
</dbReference>
<dbReference type="AlphaFoldDB" id="A0A6C8GER0"/>
<dbReference type="EMBL" id="AFCI01001863">
    <property type="protein sequence ID" value="EHC29331.1"/>
    <property type="molecule type" value="Genomic_DNA"/>
</dbReference>
<organism evidence="1 2">
    <name type="scientific">Salmonella enterica subsp. enterica serovar Adelaide str. A4-669</name>
    <dbReference type="NCBI Taxonomy" id="913063"/>
    <lineage>
        <taxon>Bacteria</taxon>
        <taxon>Pseudomonadati</taxon>
        <taxon>Pseudomonadota</taxon>
        <taxon>Gammaproteobacteria</taxon>
        <taxon>Enterobacterales</taxon>
        <taxon>Enterobacteriaceae</taxon>
        <taxon>Salmonella</taxon>
    </lineage>
</organism>
<proteinExistence type="predicted"/>
<sequence>MRWLLTHIRLHLLQELTLFAGELIRIHDFAAGG</sequence>
<evidence type="ECO:0000313" key="1">
    <source>
        <dbReference type="EMBL" id="EHC29331.1"/>
    </source>
</evidence>